<evidence type="ECO:0000256" key="1">
    <source>
        <dbReference type="SAM" id="MobiDB-lite"/>
    </source>
</evidence>
<feature type="compositionally biased region" description="Low complexity" evidence="1">
    <location>
        <begin position="58"/>
        <end position="84"/>
    </location>
</feature>
<dbReference type="InterPro" id="IPR006868">
    <property type="entry name" value="DUF630"/>
</dbReference>
<dbReference type="AlphaFoldDB" id="A0A1Q3CDL9"/>
<feature type="domain" description="DUF630" evidence="2">
    <location>
        <begin position="1"/>
        <end position="50"/>
    </location>
</feature>
<feature type="region of interest" description="Disordered" evidence="1">
    <location>
        <begin position="58"/>
        <end position="113"/>
    </location>
</feature>
<evidence type="ECO:0000313" key="3">
    <source>
        <dbReference type="EMBL" id="GAV78171.1"/>
    </source>
</evidence>
<dbReference type="Proteomes" id="UP000187406">
    <property type="component" value="Unassembled WGS sequence"/>
</dbReference>
<gene>
    <name evidence="3" type="ORF">CFOL_v3_21639</name>
</gene>
<dbReference type="STRING" id="3775.A0A1Q3CDL9"/>
<sequence>MGCNGSKIDELLLVTLCCQCKDLIKAASHVAYSHSLWQVGEYITKFANEELLIISPDSPLLSLPPNKKNKGPLTSSSDISISYSIRDDDDRDGSHLDLSSKSEPESNGSGGHIYIHDSPRLSSEYYFWGIFWIFIRDGFFGKTAVDEHGGTAIAS</sequence>
<organism evidence="3 4">
    <name type="scientific">Cephalotus follicularis</name>
    <name type="common">Albany pitcher plant</name>
    <dbReference type="NCBI Taxonomy" id="3775"/>
    <lineage>
        <taxon>Eukaryota</taxon>
        <taxon>Viridiplantae</taxon>
        <taxon>Streptophyta</taxon>
        <taxon>Embryophyta</taxon>
        <taxon>Tracheophyta</taxon>
        <taxon>Spermatophyta</taxon>
        <taxon>Magnoliopsida</taxon>
        <taxon>eudicotyledons</taxon>
        <taxon>Gunneridae</taxon>
        <taxon>Pentapetalae</taxon>
        <taxon>rosids</taxon>
        <taxon>fabids</taxon>
        <taxon>Oxalidales</taxon>
        <taxon>Cephalotaceae</taxon>
        <taxon>Cephalotus</taxon>
    </lineage>
</organism>
<evidence type="ECO:0000313" key="4">
    <source>
        <dbReference type="Proteomes" id="UP000187406"/>
    </source>
</evidence>
<dbReference type="OrthoDB" id="1919226at2759"/>
<name>A0A1Q3CDL9_CEPFO</name>
<keyword evidence="4" id="KW-1185">Reference proteome</keyword>
<dbReference type="EMBL" id="BDDD01001752">
    <property type="protein sequence ID" value="GAV78171.1"/>
    <property type="molecule type" value="Genomic_DNA"/>
</dbReference>
<feature type="compositionally biased region" description="Basic and acidic residues" evidence="1">
    <location>
        <begin position="85"/>
        <end position="104"/>
    </location>
</feature>
<evidence type="ECO:0000259" key="2">
    <source>
        <dbReference type="Pfam" id="PF04783"/>
    </source>
</evidence>
<dbReference type="Pfam" id="PF04783">
    <property type="entry name" value="DUF630"/>
    <property type="match status" value="1"/>
</dbReference>
<proteinExistence type="predicted"/>
<protein>
    <submittedName>
        <fullName evidence="3">DUF630 domain-containing protein</fullName>
    </submittedName>
</protein>
<comment type="caution">
    <text evidence="3">The sequence shown here is derived from an EMBL/GenBank/DDBJ whole genome shotgun (WGS) entry which is preliminary data.</text>
</comment>
<dbReference type="InParanoid" id="A0A1Q3CDL9"/>
<accession>A0A1Q3CDL9</accession>
<reference evidence="4" key="1">
    <citation type="submission" date="2016-04" db="EMBL/GenBank/DDBJ databases">
        <title>Cephalotus genome sequencing.</title>
        <authorList>
            <person name="Fukushima K."/>
            <person name="Hasebe M."/>
            <person name="Fang X."/>
        </authorList>
    </citation>
    <scope>NUCLEOTIDE SEQUENCE [LARGE SCALE GENOMIC DNA]</scope>
    <source>
        <strain evidence="4">cv. St1</strain>
    </source>
</reference>